<evidence type="ECO:0000259" key="2">
    <source>
        <dbReference type="Pfam" id="PF13449"/>
    </source>
</evidence>
<sequence>MQALGRLLAACCLAAALCLAGCGRTGSHTNTAARPILTYLGQSLLASDTTFGGTPIGGLSGISYDSGRQIYYVISDDYSAKAPARFYTVRLSLSDKGISDISFTGVHPLLDVSGQPFPRENLSVTPPVVPPDPEGIAFDSGRQRLYWTSEGERLTDRAPILVDPWVRIAALDGAYLGQFALPSNLAMSAQRTGPRRNRALEGLALTPDGRSLFAAMEVPGYNDGPLKDDGDQVLTRVTKFDVATGEPTAQYVYPIEAPNVGAQFDGVSDLVALSDSTFLVVERSNSLPPVIRIYRAEIGAATDVLARPSLPGGALTPMRKSLAFDVSALSVAPDLWPRNLVYNLEGITLGPKLADGRQSVILVSDNDFSPMQFTQFLLLAM</sequence>
<dbReference type="EMBL" id="LQPW01000007">
    <property type="protein sequence ID" value="ORX18636.1"/>
    <property type="molecule type" value="Genomic_DNA"/>
</dbReference>
<dbReference type="Proteomes" id="UP000193317">
    <property type="component" value="Unassembled WGS sequence"/>
</dbReference>
<feature type="signal peptide" evidence="1">
    <location>
        <begin position="1"/>
        <end position="20"/>
    </location>
</feature>
<name>A0A1X2FJN7_MYCSZ</name>
<dbReference type="PANTHER" id="PTHR37957:SF1">
    <property type="entry name" value="PHYTASE-LIKE DOMAIN-CONTAINING PROTEIN"/>
    <property type="match status" value="1"/>
</dbReference>
<keyword evidence="4" id="KW-1185">Reference proteome</keyword>
<gene>
    <name evidence="3" type="ORF">AWC27_17480</name>
</gene>
<dbReference type="Pfam" id="PF13449">
    <property type="entry name" value="Phytase-like"/>
    <property type="match status" value="1"/>
</dbReference>
<dbReference type="PANTHER" id="PTHR37957">
    <property type="entry name" value="BLR7070 PROTEIN"/>
    <property type="match status" value="1"/>
</dbReference>
<keyword evidence="1" id="KW-0732">Signal</keyword>
<accession>A0A1X2FJN7</accession>
<evidence type="ECO:0000256" key="1">
    <source>
        <dbReference type="SAM" id="SignalP"/>
    </source>
</evidence>
<feature type="chain" id="PRO_5039097854" evidence="1">
    <location>
        <begin position="21"/>
        <end position="381"/>
    </location>
</feature>
<proteinExistence type="predicted"/>
<evidence type="ECO:0000313" key="3">
    <source>
        <dbReference type="EMBL" id="ORX18636.1"/>
    </source>
</evidence>
<reference evidence="3 4" key="1">
    <citation type="submission" date="2016-01" db="EMBL/GenBank/DDBJ databases">
        <title>The new phylogeny of the genus Mycobacterium.</title>
        <authorList>
            <person name="Tarcisio F."/>
            <person name="Conor M."/>
            <person name="Antonella G."/>
            <person name="Elisabetta G."/>
            <person name="Giulia F.S."/>
            <person name="Sara T."/>
            <person name="Anna F."/>
            <person name="Clotilde B."/>
            <person name="Roberto B."/>
            <person name="Veronica D.S."/>
            <person name="Fabio R."/>
            <person name="Monica P."/>
            <person name="Olivier J."/>
            <person name="Enrico T."/>
            <person name="Nicola S."/>
        </authorList>
    </citation>
    <scope>NUCLEOTIDE SEQUENCE [LARGE SCALE GENOMIC DNA]</scope>
    <source>
        <strain evidence="3 4">DSM 44166</strain>
    </source>
</reference>
<dbReference type="OrthoDB" id="9798539at2"/>
<organism evidence="3 4">
    <name type="scientific">Mycobacterium szulgai</name>
    <dbReference type="NCBI Taxonomy" id="1787"/>
    <lineage>
        <taxon>Bacteria</taxon>
        <taxon>Bacillati</taxon>
        <taxon>Actinomycetota</taxon>
        <taxon>Actinomycetes</taxon>
        <taxon>Mycobacteriales</taxon>
        <taxon>Mycobacteriaceae</taxon>
        <taxon>Mycobacterium</taxon>
    </lineage>
</organism>
<protein>
    <submittedName>
        <fullName evidence="3">Phytase</fullName>
    </submittedName>
</protein>
<evidence type="ECO:0000313" key="4">
    <source>
        <dbReference type="Proteomes" id="UP000193317"/>
    </source>
</evidence>
<dbReference type="InterPro" id="IPR027372">
    <property type="entry name" value="Phytase-like_dom"/>
</dbReference>
<feature type="domain" description="Phytase-like" evidence="2">
    <location>
        <begin position="54"/>
        <end position="368"/>
    </location>
</feature>
<dbReference type="SUPFAM" id="SSF63825">
    <property type="entry name" value="YWTD domain"/>
    <property type="match status" value="1"/>
</dbReference>
<comment type="caution">
    <text evidence="3">The sequence shown here is derived from an EMBL/GenBank/DDBJ whole genome shotgun (WGS) entry which is preliminary data.</text>
</comment>
<dbReference type="AlphaFoldDB" id="A0A1X2FJN7"/>